<accession>A0A391NZY9</accession>
<dbReference type="InterPro" id="IPR010359">
    <property type="entry name" value="IrrE_HExxH"/>
</dbReference>
<keyword evidence="3" id="KW-1185">Reference proteome</keyword>
<gene>
    <name evidence="2" type="ORF">KGMB01110_06260</name>
</gene>
<sequence>MNKFEQLEQEAHDDNVKIHNYYLGEENLKGFYMDGNIAINTSVETSTEKTCVLAEEMGHHYTTVGNILDVESASNRKQERQARLWAYNKQIGLRGLINAYNHGCQNKYEVAEYLEVTDEFLTDCIECYRQKYGIGATVDNYYIMFIPNLTIGKIE</sequence>
<dbReference type="Pfam" id="PF06114">
    <property type="entry name" value="Peptidase_M78"/>
    <property type="match status" value="1"/>
</dbReference>
<dbReference type="EMBL" id="BHGK01000001">
    <property type="protein sequence ID" value="GCA66190.1"/>
    <property type="molecule type" value="Genomic_DNA"/>
</dbReference>
<proteinExistence type="predicted"/>
<name>A0A391NZY9_9FIRM</name>
<feature type="domain" description="IrrE N-terminal-like" evidence="1">
    <location>
        <begin position="17"/>
        <end position="121"/>
    </location>
</feature>
<organism evidence="2 3">
    <name type="scientific">Mediterraneibacter butyricigenes</name>
    <dbReference type="NCBI Taxonomy" id="2316025"/>
    <lineage>
        <taxon>Bacteria</taxon>
        <taxon>Bacillati</taxon>
        <taxon>Bacillota</taxon>
        <taxon>Clostridia</taxon>
        <taxon>Lachnospirales</taxon>
        <taxon>Lachnospiraceae</taxon>
        <taxon>Mediterraneibacter</taxon>
    </lineage>
</organism>
<dbReference type="AlphaFoldDB" id="A0A391NZY9"/>
<reference evidence="3" key="1">
    <citation type="submission" date="2018-09" db="EMBL/GenBank/DDBJ databases">
        <title>Draft Genome Sequence of Mediterraneibacter sp. KCTC 15684.</title>
        <authorList>
            <person name="Kim J.S."/>
            <person name="Han K.I."/>
            <person name="Suh M.K."/>
            <person name="Lee K.C."/>
            <person name="Eom M.K."/>
            <person name="Lee J.H."/>
            <person name="Park S.H."/>
            <person name="Kang S.W."/>
            <person name="Park J.E."/>
            <person name="Oh B.S."/>
            <person name="Yu S.Y."/>
            <person name="Choi S.H."/>
            <person name="Lee D.H."/>
            <person name="Yoon H."/>
            <person name="Kim B."/>
            <person name="Yang S.J."/>
            <person name="Lee J.S."/>
        </authorList>
    </citation>
    <scope>NUCLEOTIDE SEQUENCE [LARGE SCALE GENOMIC DNA]</scope>
    <source>
        <strain evidence="3">KCTC 15684</strain>
    </source>
</reference>
<evidence type="ECO:0000313" key="3">
    <source>
        <dbReference type="Proteomes" id="UP000265643"/>
    </source>
</evidence>
<evidence type="ECO:0000313" key="2">
    <source>
        <dbReference type="EMBL" id="GCA66190.1"/>
    </source>
</evidence>
<dbReference type="Proteomes" id="UP000265643">
    <property type="component" value="Unassembled WGS sequence"/>
</dbReference>
<protein>
    <recommendedName>
        <fullName evidence="1">IrrE N-terminal-like domain-containing protein</fullName>
    </recommendedName>
</protein>
<dbReference type="RefSeq" id="WP_243112648.1">
    <property type="nucleotide sequence ID" value="NZ_BHGK01000001.1"/>
</dbReference>
<evidence type="ECO:0000259" key="1">
    <source>
        <dbReference type="Pfam" id="PF06114"/>
    </source>
</evidence>
<comment type="caution">
    <text evidence="2">The sequence shown here is derived from an EMBL/GenBank/DDBJ whole genome shotgun (WGS) entry which is preliminary data.</text>
</comment>